<feature type="non-terminal residue" evidence="1">
    <location>
        <position position="1"/>
    </location>
</feature>
<reference evidence="1 2" key="1">
    <citation type="submission" date="2022-05" db="EMBL/GenBank/DDBJ databases">
        <authorList>
            <consortium name="Genoscope - CEA"/>
            <person name="William W."/>
        </authorList>
    </citation>
    <scope>NUCLEOTIDE SEQUENCE [LARGE SCALE GENOMIC DNA]</scope>
</reference>
<gene>
    <name evidence="1" type="ORF">PEVE_00002295</name>
</gene>
<accession>A0ABN8LYG0</accession>
<proteinExistence type="predicted"/>
<comment type="caution">
    <text evidence="1">The sequence shown here is derived from an EMBL/GenBank/DDBJ whole genome shotgun (WGS) entry which is preliminary data.</text>
</comment>
<evidence type="ECO:0000313" key="1">
    <source>
        <dbReference type="EMBL" id="CAH3019331.1"/>
    </source>
</evidence>
<feature type="non-terminal residue" evidence="1">
    <location>
        <position position="150"/>
    </location>
</feature>
<dbReference type="Proteomes" id="UP001159427">
    <property type="component" value="Unassembled WGS sequence"/>
</dbReference>
<organism evidence="1 2">
    <name type="scientific">Porites evermanni</name>
    <dbReference type="NCBI Taxonomy" id="104178"/>
    <lineage>
        <taxon>Eukaryota</taxon>
        <taxon>Metazoa</taxon>
        <taxon>Cnidaria</taxon>
        <taxon>Anthozoa</taxon>
        <taxon>Hexacorallia</taxon>
        <taxon>Scleractinia</taxon>
        <taxon>Fungiina</taxon>
        <taxon>Poritidae</taxon>
        <taxon>Porites</taxon>
    </lineage>
</organism>
<dbReference type="EMBL" id="CALNXI010000113">
    <property type="protein sequence ID" value="CAH3019331.1"/>
    <property type="molecule type" value="Genomic_DNA"/>
</dbReference>
<name>A0ABN8LYG0_9CNID</name>
<protein>
    <submittedName>
        <fullName evidence="1">Uncharacterized protein</fullName>
    </submittedName>
</protein>
<evidence type="ECO:0000313" key="2">
    <source>
        <dbReference type="Proteomes" id="UP001159427"/>
    </source>
</evidence>
<keyword evidence="2" id="KW-1185">Reference proteome</keyword>
<sequence length="150" mass="17534">LGDLNLDRLKPNTSEGKLLLNLEVEQRFECLITQPTRITTIGNKTTSTLIDVLLSNRPDLFKHSGIYHPSYKNFDECLFKESLSMAPWHVGEIFDEIDDQAYYWSTLLRNLVDDQLPLKKMRVRDKDVPYMTTGWKQAIRAKRRATVKYK</sequence>